<dbReference type="AlphaFoldDB" id="A0A1Y2FRU2"/>
<evidence type="ECO:0000313" key="3">
    <source>
        <dbReference type="EMBL" id="ORY86720.1"/>
    </source>
</evidence>
<name>A0A1Y2FRU2_9BASI</name>
<reference evidence="3 4" key="1">
    <citation type="submission" date="2016-07" db="EMBL/GenBank/DDBJ databases">
        <title>Pervasive Adenine N6-methylation of Active Genes in Fungi.</title>
        <authorList>
            <consortium name="DOE Joint Genome Institute"/>
            <person name="Mondo S.J."/>
            <person name="Dannebaum R.O."/>
            <person name="Kuo R.C."/>
            <person name="Labutti K."/>
            <person name="Haridas S."/>
            <person name="Kuo A."/>
            <person name="Salamov A."/>
            <person name="Ahrendt S.R."/>
            <person name="Lipzen A."/>
            <person name="Sullivan W."/>
            <person name="Andreopoulos W.B."/>
            <person name="Clum A."/>
            <person name="Lindquist E."/>
            <person name="Daum C."/>
            <person name="Ramamoorthy G.K."/>
            <person name="Gryganskyi A."/>
            <person name="Culley D."/>
            <person name="Magnuson J.K."/>
            <person name="James T.Y."/>
            <person name="O'Malley M.A."/>
            <person name="Stajich J.E."/>
            <person name="Spatafora J.W."/>
            <person name="Visel A."/>
            <person name="Grigoriev I.V."/>
        </authorList>
    </citation>
    <scope>NUCLEOTIDE SEQUENCE [LARGE SCALE GENOMIC DNA]</scope>
    <source>
        <strain evidence="3 4">62-1032</strain>
    </source>
</reference>
<dbReference type="EMBL" id="MCGR01000014">
    <property type="protein sequence ID" value="ORY86720.1"/>
    <property type="molecule type" value="Genomic_DNA"/>
</dbReference>
<feature type="transmembrane region" description="Helical" evidence="2">
    <location>
        <begin position="7"/>
        <end position="33"/>
    </location>
</feature>
<accession>A0A1Y2FRU2</accession>
<gene>
    <name evidence="3" type="ORF">BCR35DRAFT_313276</name>
</gene>
<feature type="compositionally biased region" description="Polar residues" evidence="1">
    <location>
        <begin position="215"/>
        <end position="224"/>
    </location>
</feature>
<keyword evidence="2" id="KW-0472">Membrane</keyword>
<keyword evidence="2" id="KW-0812">Transmembrane</keyword>
<dbReference type="InParanoid" id="A0A1Y2FRU2"/>
<evidence type="ECO:0000313" key="4">
    <source>
        <dbReference type="Proteomes" id="UP000193467"/>
    </source>
</evidence>
<evidence type="ECO:0000256" key="1">
    <source>
        <dbReference type="SAM" id="MobiDB-lite"/>
    </source>
</evidence>
<dbReference type="Proteomes" id="UP000193467">
    <property type="component" value="Unassembled WGS sequence"/>
</dbReference>
<comment type="caution">
    <text evidence="3">The sequence shown here is derived from an EMBL/GenBank/DDBJ whole genome shotgun (WGS) entry which is preliminary data.</text>
</comment>
<proteinExistence type="predicted"/>
<feature type="transmembrane region" description="Helical" evidence="2">
    <location>
        <begin position="93"/>
        <end position="116"/>
    </location>
</feature>
<dbReference type="OrthoDB" id="2527703at2759"/>
<keyword evidence="2" id="KW-1133">Transmembrane helix</keyword>
<feature type="region of interest" description="Disordered" evidence="1">
    <location>
        <begin position="210"/>
        <end position="230"/>
    </location>
</feature>
<evidence type="ECO:0000256" key="2">
    <source>
        <dbReference type="SAM" id="Phobius"/>
    </source>
</evidence>
<feature type="transmembrane region" description="Helical" evidence="2">
    <location>
        <begin position="128"/>
        <end position="150"/>
    </location>
</feature>
<keyword evidence="4" id="KW-1185">Reference proteome</keyword>
<protein>
    <submittedName>
        <fullName evidence="3">Uncharacterized protein</fullName>
    </submittedName>
</protein>
<feature type="transmembrane region" description="Helical" evidence="2">
    <location>
        <begin position="53"/>
        <end position="73"/>
    </location>
</feature>
<sequence>MRKEWHRWLLLCSAGLLISTSFLGSLGTTIWGILYYQNPWLESNFRPTFNNCVVIWLLCSACTDTIITITYIVQLRSRLAGFNPSTDSALKIIINTTIQSAAYTTVIAVPGAILSLVYNGSDLMTCDIAYAFFLPLPACYALSLFTTLSVPDKLQSHRSSGVIGSYPQTTHVPTRISLHGGGGAESTLGAELGGCPYDGSEDRRQSMASVAFDSHANTKTSYPSSKRAYRSRSITSLRSLPSFPRPTSTSPLPLGSLSAIEGIQVHVQLHVEEDRIEDDEFERFDKGRKEVLLGTRLEVEAGKAGPGVRVQKGVVASGGSRGIRR</sequence>
<organism evidence="3 4">
    <name type="scientific">Leucosporidium creatinivorum</name>
    <dbReference type="NCBI Taxonomy" id="106004"/>
    <lineage>
        <taxon>Eukaryota</taxon>
        <taxon>Fungi</taxon>
        <taxon>Dikarya</taxon>
        <taxon>Basidiomycota</taxon>
        <taxon>Pucciniomycotina</taxon>
        <taxon>Microbotryomycetes</taxon>
        <taxon>Leucosporidiales</taxon>
        <taxon>Leucosporidium</taxon>
    </lineage>
</organism>